<dbReference type="Proteomes" id="UP001589609">
    <property type="component" value="Unassembled WGS sequence"/>
</dbReference>
<dbReference type="InterPro" id="IPR036661">
    <property type="entry name" value="Luciferase-like_sf"/>
</dbReference>
<evidence type="ECO:0000313" key="4">
    <source>
        <dbReference type="Proteomes" id="UP001589609"/>
    </source>
</evidence>
<name>A0ABV5WEK1_9BACI</name>
<sequence>MKLSILDQSPRSAGKTEQQALQESVRLAQAGEELGYTRYWIAEHHDMSGLTCPAPEVMLAYIGAQTSKIRIGSGAILLPHYKPYKVAEVFNLLSILFPNRIDLGIGRAPGGPAEATIALSGNFLEQVRQLPEKFKELLQFLYHEFPAEHMYANISPAPLPAVPPEPWLLGTSEKSAILAAETGVAYVFGHFMSEKDGEQLINTYKNTFTATARLKRPKTIIAVAAICAETTEQAEELALSGAAWRLQLANGEGGSGIPPIEEAKRYIGSKHQDVMEGVQKKTVIGNPQEVKQQLLEIQARYKADEIMIVTTVHSFEDRIASYRLIANEILMEENCYDYNSDVK</sequence>
<dbReference type="InterPro" id="IPR050766">
    <property type="entry name" value="Bact_Lucif_Oxidored"/>
</dbReference>
<dbReference type="InterPro" id="IPR011251">
    <property type="entry name" value="Luciferase-like_dom"/>
</dbReference>
<gene>
    <name evidence="3" type="ORF">ACFFMS_10360</name>
</gene>
<feature type="domain" description="Luciferase-like" evidence="2">
    <location>
        <begin position="1"/>
        <end position="299"/>
    </location>
</feature>
<dbReference type="EMBL" id="JBHMAF010000046">
    <property type="protein sequence ID" value="MFB9758878.1"/>
    <property type="molecule type" value="Genomic_DNA"/>
</dbReference>
<evidence type="ECO:0000256" key="1">
    <source>
        <dbReference type="ARBA" id="ARBA00007789"/>
    </source>
</evidence>
<accession>A0ABV5WEK1</accession>
<evidence type="ECO:0000313" key="3">
    <source>
        <dbReference type="EMBL" id="MFB9758878.1"/>
    </source>
</evidence>
<evidence type="ECO:0000259" key="2">
    <source>
        <dbReference type="Pfam" id="PF00296"/>
    </source>
</evidence>
<dbReference type="Gene3D" id="3.20.20.30">
    <property type="entry name" value="Luciferase-like domain"/>
    <property type="match status" value="1"/>
</dbReference>
<keyword evidence="3" id="KW-0560">Oxidoreductase</keyword>
<proteinExistence type="predicted"/>
<protein>
    <submittedName>
        <fullName evidence="3">LLM class flavin-dependent oxidoreductase</fullName>
        <ecNumber evidence="3">1.-.-.-</ecNumber>
    </submittedName>
</protein>
<dbReference type="EC" id="1.-.-.-" evidence="3"/>
<comment type="similarity">
    <text evidence="1">To bacterial alkanal monooxygenase alpha and beta chains.</text>
</comment>
<dbReference type="GO" id="GO:0016491">
    <property type="term" value="F:oxidoreductase activity"/>
    <property type="evidence" value="ECO:0007669"/>
    <property type="project" value="UniProtKB-KW"/>
</dbReference>
<comment type="caution">
    <text evidence="3">The sequence shown here is derived from an EMBL/GenBank/DDBJ whole genome shotgun (WGS) entry which is preliminary data.</text>
</comment>
<dbReference type="PANTHER" id="PTHR30137">
    <property type="entry name" value="LUCIFERASE-LIKE MONOOXYGENASE"/>
    <property type="match status" value="1"/>
</dbReference>
<dbReference type="InterPro" id="IPR019949">
    <property type="entry name" value="CmoO-like"/>
</dbReference>
<reference evidence="3 4" key="1">
    <citation type="submission" date="2024-09" db="EMBL/GenBank/DDBJ databases">
        <authorList>
            <person name="Sun Q."/>
            <person name="Mori K."/>
        </authorList>
    </citation>
    <scope>NUCLEOTIDE SEQUENCE [LARGE SCALE GENOMIC DNA]</scope>
    <source>
        <strain evidence="3 4">JCM 11201</strain>
    </source>
</reference>
<organism evidence="3 4">
    <name type="scientific">Ectobacillus funiculus</name>
    <dbReference type="NCBI Taxonomy" id="137993"/>
    <lineage>
        <taxon>Bacteria</taxon>
        <taxon>Bacillati</taxon>
        <taxon>Bacillota</taxon>
        <taxon>Bacilli</taxon>
        <taxon>Bacillales</taxon>
        <taxon>Bacillaceae</taxon>
        <taxon>Ectobacillus</taxon>
    </lineage>
</organism>
<keyword evidence="4" id="KW-1185">Reference proteome</keyword>
<dbReference type="Pfam" id="PF00296">
    <property type="entry name" value="Bac_luciferase"/>
    <property type="match status" value="1"/>
</dbReference>
<dbReference type="NCBIfam" id="TIGR03558">
    <property type="entry name" value="oxido_grp_1"/>
    <property type="match status" value="1"/>
</dbReference>
<dbReference type="RefSeq" id="WP_379949166.1">
    <property type="nucleotide sequence ID" value="NZ_JBHMAF010000046.1"/>
</dbReference>
<dbReference type="SUPFAM" id="SSF51679">
    <property type="entry name" value="Bacterial luciferase-like"/>
    <property type="match status" value="1"/>
</dbReference>
<dbReference type="PANTHER" id="PTHR30137:SF19">
    <property type="entry name" value="LUCIFERASE-LIKE MONOOXYGENASE"/>
    <property type="match status" value="1"/>
</dbReference>